<protein>
    <submittedName>
        <fullName evidence="8">Sarcosine oxidase</fullName>
    </submittedName>
</protein>
<dbReference type="InterPro" id="IPR036188">
    <property type="entry name" value="FAD/NAD-bd_sf"/>
</dbReference>
<keyword evidence="5" id="KW-0560">Oxidoreductase</keyword>
<keyword evidence="9" id="KW-1185">Reference proteome</keyword>
<comment type="similarity">
    <text evidence="2">Belongs to the MSOX/MTOX family.</text>
</comment>
<dbReference type="SUPFAM" id="SSF51905">
    <property type="entry name" value="FAD/NAD(P)-binding domain"/>
    <property type="match status" value="1"/>
</dbReference>
<evidence type="ECO:0000313" key="8">
    <source>
        <dbReference type="EMBL" id="KAF6814069.1"/>
    </source>
</evidence>
<gene>
    <name evidence="8" type="ORF">CSOJ01_04302</name>
</gene>
<dbReference type="SUPFAM" id="SSF54373">
    <property type="entry name" value="FAD-linked reductases, C-terminal domain"/>
    <property type="match status" value="1"/>
</dbReference>
<sequence length="497" mass="54231">MAFNTSRLAKDDSIIIVGAGIFGLSTAIHLAQRGTLEPCFSTNNHTRELFTLTLTVAMLRLPVCRASFPHPQFFLLTLRTDINKIIRSAYGSQTICQDLSFEAIDEWNAWTEELRRGGAAVPPGMKSTDALWVNNGDISCTDADVLPEFESSTIENMEKAGRGGTQLVNTNPNHLRIAEKKGFSPMMQPFAKKLLGVLDTTGGITLADKACRFALHKAKRLGVRLVLDPTAGKIVSTTQGPGGRVTGIITADGQTHKASLTILACGGWTPSLVPALDGFAETTAGSVALFKIPDSLRPRFAPSRFPAWSFKIGDGAEAGLYGFPVDEDGLLKIGYRGTKYTNPRVQPDGRERSVPVTRWSEGEQVLAAPAKALEVIRRFTDEYLPELTGLDVWMTRLCWYTDSFDNHFIIDRVPEAEGLMVVTAGSGHAFKYLPTIGRWVVDIIEGKGLDRPAVKAWRWRSLGEGQTPVNRLMEGSKGDRALGNVKLASDSRANARL</sequence>
<dbReference type="GO" id="GO:0008115">
    <property type="term" value="F:sarcosine oxidase activity"/>
    <property type="evidence" value="ECO:0007669"/>
    <property type="project" value="TreeGrafter"/>
</dbReference>
<dbReference type="Pfam" id="PF01266">
    <property type="entry name" value="DAO"/>
    <property type="match status" value="1"/>
</dbReference>
<dbReference type="Gene3D" id="3.50.50.60">
    <property type="entry name" value="FAD/NAD(P)-binding domain"/>
    <property type="match status" value="1"/>
</dbReference>
<dbReference type="InterPro" id="IPR006076">
    <property type="entry name" value="FAD-dep_OxRdtase"/>
</dbReference>
<evidence type="ECO:0000256" key="3">
    <source>
        <dbReference type="ARBA" id="ARBA00022630"/>
    </source>
</evidence>
<keyword evidence="6" id="KW-0472">Membrane</keyword>
<feature type="transmembrane region" description="Helical" evidence="6">
    <location>
        <begin position="12"/>
        <end position="31"/>
    </location>
</feature>
<evidence type="ECO:0000313" key="9">
    <source>
        <dbReference type="Proteomes" id="UP000652219"/>
    </source>
</evidence>
<evidence type="ECO:0000256" key="2">
    <source>
        <dbReference type="ARBA" id="ARBA00010989"/>
    </source>
</evidence>
<evidence type="ECO:0000256" key="4">
    <source>
        <dbReference type="ARBA" id="ARBA00022827"/>
    </source>
</evidence>
<accession>A0A8H6MYT8</accession>
<organism evidence="8 9">
    <name type="scientific">Colletotrichum sojae</name>
    <dbReference type="NCBI Taxonomy" id="2175907"/>
    <lineage>
        <taxon>Eukaryota</taxon>
        <taxon>Fungi</taxon>
        <taxon>Dikarya</taxon>
        <taxon>Ascomycota</taxon>
        <taxon>Pezizomycotina</taxon>
        <taxon>Sordariomycetes</taxon>
        <taxon>Hypocreomycetidae</taxon>
        <taxon>Glomerellales</taxon>
        <taxon>Glomerellaceae</taxon>
        <taxon>Colletotrichum</taxon>
        <taxon>Colletotrichum orchidearum species complex</taxon>
    </lineage>
</organism>
<evidence type="ECO:0000256" key="6">
    <source>
        <dbReference type="SAM" id="Phobius"/>
    </source>
</evidence>
<keyword evidence="6" id="KW-0812">Transmembrane</keyword>
<evidence type="ECO:0000256" key="1">
    <source>
        <dbReference type="ARBA" id="ARBA00001974"/>
    </source>
</evidence>
<comment type="caution">
    <text evidence="8">The sequence shown here is derived from an EMBL/GenBank/DDBJ whole genome shotgun (WGS) entry which is preliminary data.</text>
</comment>
<evidence type="ECO:0000259" key="7">
    <source>
        <dbReference type="Pfam" id="PF01266"/>
    </source>
</evidence>
<evidence type="ECO:0000256" key="5">
    <source>
        <dbReference type="ARBA" id="ARBA00023002"/>
    </source>
</evidence>
<comment type="cofactor">
    <cofactor evidence="1">
        <name>FAD</name>
        <dbReference type="ChEBI" id="CHEBI:57692"/>
    </cofactor>
</comment>
<dbReference type="PANTHER" id="PTHR10961">
    <property type="entry name" value="PEROXISOMAL SARCOSINE OXIDASE"/>
    <property type="match status" value="1"/>
</dbReference>
<keyword evidence="6" id="KW-1133">Transmembrane helix</keyword>
<dbReference type="AlphaFoldDB" id="A0A8H6MYT8"/>
<dbReference type="EMBL" id="WIGN01000047">
    <property type="protein sequence ID" value="KAF6814069.1"/>
    <property type="molecule type" value="Genomic_DNA"/>
</dbReference>
<dbReference type="GO" id="GO:0050660">
    <property type="term" value="F:flavin adenine dinucleotide binding"/>
    <property type="evidence" value="ECO:0007669"/>
    <property type="project" value="InterPro"/>
</dbReference>
<keyword evidence="3" id="KW-0285">Flavoprotein</keyword>
<dbReference type="InterPro" id="IPR045170">
    <property type="entry name" value="MTOX"/>
</dbReference>
<dbReference type="PANTHER" id="PTHR10961:SF15">
    <property type="entry name" value="FAD DEPENDENT OXIDOREDUCTASE DOMAIN-CONTAINING PROTEIN"/>
    <property type="match status" value="1"/>
</dbReference>
<proteinExistence type="inferred from homology"/>
<dbReference type="Proteomes" id="UP000652219">
    <property type="component" value="Unassembled WGS sequence"/>
</dbReference>
<name>A0A8H6MYT8_9PEZI</name>
<reference evidence="8 9" key="1">
    <citation type="journal article" date="2020" name="Phytopathology">
        <title>Genome Sequence Resources of Colletotrichum truncatum, C. plurivorum, C. musicola, and C. sojae: Four Species Pathogenic to Soybean (Glycine max).</title>
        <authorList>
            <person name="Rogerio F."/>
            <person name="Boufleur T.R."/>
            <person name="Ciampi-Guillardi M."/>
            <person name="Sukno S.A."/>
            <person name="Thon M.R."/>
            <person name="Massola Junior N.S."/>
            <person name="Baroncelli R."/>
        </authorList>
    </citation>
    <scope>NUCLEOTIDE SEQUENCE [LARGE SCALE GENOMIC DNA]</scope>
    <source>
        <strain evidence="8 9">LFN0009</strain>
    </source>
</reference>
<keyword evidence="4" id="KW-0274">FAD</keyword>
<feature type="domain" description="FAD dependent oxidoreductase" evidence="7">
    <location>
        <begin position="96"/>
        <end position="442"/>
    </location>
</feature>
<dbReference type="Gene3D" id="3.30.9.10">
    <property type="entry name" value="D-Amino Acid Oxidase, subunit A, domain 2"/>
    <property type="match status" value="1"/>
</dbReference>